<keyword evidence="1" id="KW-0472">Membrane</keyword>
<keyword evidence="1" id="KW-1133">Transmembrane helix</keyword>
<dbReference type="InterPro" id="IPR032092">
    <property type="entry name" value="PilW"/>
</dbReference>
<evidence type="ECO:0000313" key="3">
    <source>
        <dbReference type="Proteomes" id="UP000824988"/>
    </source>
</evidence>
<dbReference type="AlphaFoldDB" id="A0A8D5AL60"/>
<dbReference type="RefSeq" id="WP_425515775.1">
    <property type="nucleotide sequence ID" value="NZ_AP019782.1"/>
</dbReference>
<keyword evidence="1" id="KW-0812">Transmembrane</keyword>
<evidence type="ECO:0000256" key="1">
    <source>
        <dbReference type="SAM" id="Phobius"/>
    </source>
</evidence>
<gene>
    <name evidence="2" type="ORF">MoryE10_23820</name>
</gene>
<dbReference type="GO" id="GO:0043683">
    <property type="term" value="P:type IV pilus assembly"/>
    <property type="evidence" value="ECO:0007669"/>
    <property type="project" value="InterPro"/>
</dbReference>
<organism evidence="2 3">
    <name type="scientific">Methylogaea oryzae</name>
    <dbReference type="NCBI Taxonomy" id="1295382"/>
    <lineage>
        <taxon>Bacteria</taxon>
        <taxon>Pseudomonadati</taxon>
        <taxon>Pseudomonadota</taxon>
        <taxon>Gammaproteobacteria</taxon>
        <taxon>Methylococcales</taxon>
        <taxon>Methylococcaceae</taxon>
        <taxon>Methylogaea</taxon>
    </lineage>
</organism>
<reference evidence="2" key="1">
    <citation type="submission" date="2019-06" db="EMBL/GenBank/DDBJ databases">
        <title>Complete genome sequence of Methylogaea oryzae strain JCM16910.</title>
        <authorList>
            <person name="Asakawa S."/>
        </authorList>
    </citation>
    <scope>NUCLEOTIDE SEQUENCE</scope>
    <source>
        <strain evidence="2">E10</strain>
    </source>
</reference>
<dbReference type="KEGG" id="moz:MoryE10_23820"/>
<dbReference type="Pfam" id="PF07963">
    <property type="entry name" value="N_methyl"/>
    <property type="match status" value="1"/>
</dbReference>
<dbReference type="PROSITE" id="PS00409">
    <property type="entry name" value="PROKAR_NTER_METHYL"/>
    <property type="match status" value="1"/>
</dbReference>
<name>A0A8D5AL60_9GAMM</name>
<keyword evidence="3" id="KW-1185">Reference proteome</keyword>
<dbReference type="Pfam" id="PF16074">
    <property type="entry name" value="PilW"/>
    <property type="match status" value="1"/>
</dbReference>
<sequence length="350" mass="37436">MRPSFAKACRGVSLVELMIAMTLGMMLVAVIGYAFMGARQTFRTMDTLSRMQENARFVFEGIAYDLRMAGSTGCSSATQANVLNNPGDWDKNLFGQPLIGYEESGGAYPTGVSGSVLRGDALTVLRAASPEYIVASHNPNAAQLQLTANHDIQQGEILVITDCSHAAVFQMTNVNNNGTISTVVHNTGAATSPGNCTKGLGSPVPAPCTANGTAYTFPPGSRILRLSAVTYYVRNNDFNEPSLYREKLAAAGGNASDAPEEMVEGVEDMQITYGEDTTADHSVDDYVTADAVGNWANVLSVRISLLMVSRQGENITSAPQTYTYNGATVTPADRLMRKVFTSTITLRNRL</sequence>
<dbReference type="InterPro" id="IPR012902">
    <property type="entry name" value="N_methyl_site"/>
</dbReference>
<protein>
    <submittedName>
        <fullName evidence="2">Pilus assembly protein PilW</fullName>
    </submittedName>
</protein>
<accession>A0A8D5AL60</accession>
<evidence type="ECO:0000313" key="2">
    <source>
        <dbReference type="EMBL" id="BBL71776.1"/>
    </source>
</evidence>
<feature type="transmembrane region" description="Helical" evidence="1">
    <location>
        <begin position="12"/>
        <end position="36"/>
    </location>
</feature>
<dbReference type="EMBL" id="AP019782">
    <property type="protein sequence ID" value="BBL71776.1"/>
    <property type="molecule type" value="Genomic_DNA"/>
</dbReference>
<proteinExistence type="predicted"/>
<dbReference type="Proteomes" id="UP000824988">
    <property type="component" value="Chromosome"/>
</dbReference>